<evidence type="ECO:0000256" key="5">
    <source>
        <dbReference type="ARBA" id="ARBA00023136"/>
    </source>
</evidence>
<dbReference type="RefSeq" id="WP_309866011.1">
    <property type="nucleotide sequence ID" value="NZ_JAVDQG010000004.1"/>
</dbReference>
<dbReference type="Proteomes" id="UP001185012">
    <property type="component" value="Unassembled WGS sequence"/>
</dbReference>
<keyword evidence="5 6" id="KW-0472">Membrane</keyword>
<keyword evidence="4 6" id="KW-1133">Transmembrane helix</keyword>
<proteinExistence type="predicted"/>
<feature type="transmembrane region" description="Helical" evidence="6">
    <location>
        <begin position="146"/>
        <end position="167"/>
    </location>
</feature>
<feature type="transmembrane region" description="Helical" evidence="6">
    <location>
        <begin position="70"/>
        <end position="91"/>
    </location>
</feature>
<evidence type="ECO:0000256" key="3">
    <source>
        <dbReference type="ARBA" id="ARBA00022692"/>
    </source>
</evidence>
<reference evidence="7 8" key="1">
    <citation type="submission" date="2023-07" db="EMBL/GenBank/DDBJ databases">
        <title>Genomic Encyclopedia of Type Strains, Phase IV (KMG-IV): sequencing the most valuable type-strain genomes for metagenomic binning, comparative biology and taxonomic classification.</title>
        <authorList>
            <person name="Goeker M."/>
        </authorList>
    </citation>
    <scope>NUCLEOTIDE SEQUENCE [LARGE SCALE GENOMIC DNA]</scope>
    <source>
        <strain evidence="7 8">DSM 45903</strain>
    </source>
</reference>
<feature type="transmembrane region" description="Helical" evidence="6">
    <location>
        <begin position="39"/>
        <end position="64"/>
    </location>
</feature>
<feature type="transmembrane region" description="Helical" evidence="6">
    <location>
        <begin position="6"/>
        <end position="27"/>
    </location>
</feature>
<keyword evidence="8" id="KW-1185">Reference proteome</keyword>
<evidence type="ECO:0000256" key="4">
    <source>
        <dbReference type="ARBA" id="ARBA00022989"/>
    </source>
</evidence>
<keyword evidence="2" id="KW-1003">Cell membrane</keyword>
<comment type="subcellular location">
    <subcellularLocation>
        <location evidence="1">Cell membrane</location>
        <topology evidence="1">Multi-pass membrane protein</topology>
    </subcellularLocation>
</comment>
<evidence type="ECO:0000313" key="8">
    <source>
        <dbReference type="Proteomes" id="UP001185012"/>
    </source>
</evidence>
<keyword evidence="3 6" id="KW-0812">Transmembrane</keyword>
<dbReference type="EMBL" id="JAVDQG010000004">
    <property type="protein sequence ID" value="MDR6226331.1"/>
    <property type="molecule type" value="Genomic_DNA"/>
</dbReference>
<dbReference type="PANTHER" id="PTHR30086">
    <property type="entry name" value="ARGININE EXPORTER PROTEIN ARGO"/>
    <property type="match status" value="1"/>
</dbReference>
<name>A0ABU1ING8_9BACL</name>
<feature type="transmembrane region" description="Helical" evidence="6">
    <location>
        <begin position="179"/>
        <end position="203"/>
    </location>
</feature>
<dbReference type="PANTHER" id="PTHR30086:SF20">
    <property type="entry name" value="ARGININE EXPORTER PROTEIN ARGO-RELATED"/>
    <property type="match status" value="1"/>
</dbReference>
<accession>A0ABU1ING8</accession>
<gene>
    <name evidence="7" type="ORF">JOE21_002337</name>
</gene>
<evidence type="ECO:0000256" key="6">
    <source>
        <dbReference type="SAM" id="Phobius"/>
    </source>
</evidence>
<comment type="caution">
    <text evidence="7">The sequence shown here is derived from an EMBL/GenBank/DDBJ whole genome shotgun (WGS) entry which is preliminary data.</text>
</comment>
<protein>
    <submittedName>
        <fullName evidence="7">L-lysine exporter family protein LysE/ArgO</fullName>
    </submittedName>
</protein>
<evidence type="ECO:0000256" key="2">
    <source>
        <dbReference type="ARBA" id="ARBA00022475"/>
    </source>
</evidence>
<feature type="transmembrane region" description="Helical" evidence="6">
    <location>
        <begin position="112"/>
        <end position="134"/>
    </location>
</feature>
<sequence length="208" mass="22707">MLEAILHGVVLAFGLIIPLGAQNVFVFNQGANQPTFLRALPVVLTASICDSLLILLAVLGVSLIVLSMPWLQLGLFSVGFFFLLYMGWSVWKSNPSSASETTDKPLSAKRQIGFAASVSLLNPHAIMDTIGVIGTSSLNYAGLEKWLFTISCIIISWLWFIGLAIAGRWLKTIDQSGTWLLKLNQISAFIIWGVALYIGNLIVRELVL</sequence>
<evidence type="ECO:0000256" key="1">
    <source>
        <dbReference type="ARBA" id="ARBA00004651"/>
    </source>
</evidence>
<evidence type="ECO:0000313" key="7">
    <source>
        <dbReference type="EMBL" id="MDR6226331.1"/>
    </source>
</evidence>
<organism evidence="7 8">
    <name type="scientific">Desmospora profundinema</name>
    <dbReference type="NCBI Taxonomy" id="1571184"/>
    <lineage>
        <taxon>Bacteria</taxon>
        <taxon>Bacillati</taxon>
        <taxon>Bacillota</taxon>
        <taxon>Bacilli</taxon>
        <taxon>Bacillales</taxon>
        <taxon>Thermoactinomycetaceae</taxon>
        <taxon>Desmospora</taxon>
    </lineage>
</organism>
<dbReference type="Pfam" id="PF01810">
    <property type="entry name" value="LysE"/>
    <property type="match status" value="1"/>
</dbReference>
<dbReference type="InterPro" id="IPR001123">
    <property type="entry name" value="LeuE-type"/>
</dbReference>